<evidence type="ECO:0000313" key="10">
    <source>
        <dbReference type="EnsemblPlants" id="LPERR10G06220.1"/>
    </source>
</evidence>
<dbReference type="FunFam" id="1.10.10.10:FF:000322">
    <property type="entry name" value="Probable disease resistance protein At1g63360"/>
    <property type="match status" value="1"/>
</dbReference>
<dbReference type="SUPFAM" id="SSF52540">
    <property type="entry name" value="P-loop containing nucleoside triphosphate hydrolases"/>
    <property type="match status" value="1"/>
</dbReference>
<dbReference type="InterPro" id="IPR036388">
    <property type="entry name" value="WH-like_DNA-bd_sf"/>
</dbReference>
<keyword evidence="3" id="KW-0677">Repeat</keyword>
<dbReference type="InterPro" id="IPR044974">
    <property type="entry name" value="Disease_R_plants"/>
</dbReference>
<keyword evidence="2" id="KW-0433">Leucine-rich repeat</keyword>
<dbReference type="Gene3D" id="3.80.10.10">
    <property type="entry name" value="Ribonuclease Inhibitor"/>
    <property type="match status" value="1"/>
</dbReference>
<evidence type="ECO:0000313" key="11">
    <source>
        <dbReference type="Proteomes" id="UP000032180"/>
    </source>
</evidence>
<dbReference type="CDD" id="cd14798">
    <property type="entry name" value="RX-CC_like"/>
    <property type="match status" value="1"/>
</dbReference>
<dbReference type="GO" id="GO:0042742">
    <property type="term" value="P:defense response to bacterium"/>
    <property type="evidence" value="ECO:0007669"/>
    <property type="project" value="UniProtKB-ARBA"/>
</dbReference>
<dbReference type="PANTHER" id="PTHR23155:SF1095">
    <property type="entry name" value="OS05G0250700 PROTEIN"/>
    <property type="match status" value="1"/>
</dbReference>
<comment type="similarity">
    <text evidence="1">Belongs to the disease resistance NB-LRR family.</text>
</comment>
<keyword evidence="5" id="KW-0611">Plant defense</keyword>
<evidence type="ECO:0000259" key="9">
    <source>
        <dbReference type="Pfam" id="PF25019"/>
    </source>
</evidence>
<evidence type="ECO:0000256" key="5">
    <source>
        <dbReference type="ARBA" id="ARBA00022821"/>
    </source>
</evidence>
<evidence type="ECO:0000259" key="8">
    <source>
        <dbReference type="Pfam" id="PF23559"/>
    </source>
</evidence>
<dbReference type="GO" id="GO:0002758">
    <property type="term" value="P:innate immune response-activating signaling pathway"/>
    <property type="evidence" value="ECO:0007669"/>
    <property type="project" value="UniProtKB-ARBA"/>
</dbReference>
<evidence type="ECO:0000259" key="6">
    <source>
        <dbReference type="Pfam" id="PF00931"/>
    </source>
</evidence>
<evidence type="ECO:0000256" key="3">
    <source>
        <dbReference type="ARBA" id="ARBA00022737"/>
    </source>
</evidence>
<dbReference type="InterPro" id="IPR056789">
    <property type="entry name" value="LRR_R13L1-DRL21"/>
</dbReference>
<dbReference type="Pfam" id="PF23559">
    <property type="entry name" value="WHD_DRP"/>
    <property type="match status" value="1"/>
</dbReference>
<feature type="domain" description="R13L1/DRL21-like LRR repeat region" evidence="9">
    <location>
        <begin position="591"/>
        <end position="722"/>
    </location>
</feature>
<reference evidence="10" key="3">
    <citation type="submission" date="2015-04" db="UniProtKB">
        <authorList>
            <consortium name="EnsemblPlants"/>
        </authorList>
    </citation>
    <scope>IDENTIFICATION</scope>
</reference>
<feature type="domain" description="Disease resistance N-terminal" evidence="7">
    <location>
        <begin position="10"/>
        <end position="101"/>
    </location>
</feature>
<organism evidence="10 11">
    <name type="scientific">Leersia perrieri</name>
    <dbReference type="NCBI Taxonomy" id="77586"/>
    <lineage>
        <taxon>Eukaryota</taxon>
        <taxon>Viridiplantae</taxon>
        <taxon>Streptophyta</taxon>
        <taxon>Embryophyta</taxon>
        <taxon>Tracheophyta</taxon>
        <taxon>Spermatophyta</taxon>
        <taxon>Magnoliopsida</taxon>
        <taxon>Liliopsida</taxon>
        <taxon>Poales</taxon>
        <taxon>Poaceae</taxon>
        <taxon>BOP clade</taxon>
        <taxon>Oryzoideae</taxon>
        <taxon>Oryzeae</taxon>
        <taxon>Oryzinae</taxon>
        <taxon>Leersia</taxon>
    </lineage>
</organism>
<feature type="domain" description="NB-ARC" evidence="6">
    <location>
        <begin position="247"/>
        <end position="291"/>
    </location>
</feature>
<dbReference type="Proteomes" id="UP000032180">
    <property type="component" value="Chromosome 10"/>
</dbReference>
<dbReference type="Pfam" id="PF25019">
    <property type="entry name" value="LRR_R13L1-DRL21"/>
    <property type="match status" value="1"/>
</dbReference>
<reference evidence="10 11" key="1">
    <citation type="submission" date="2012-08" db="EMBL/GenBank/DDBJ databases">
        <title>Oryza genome evolution.</title>
        <authorList>
            <person name="Wing R.A."/>
        </authorList>
    </citation>
    <scope>NUCLEOTIDE SEQUENCE</scope>
</reference>
<evidence type="ECO:0008006" key="12">
    <source>
        <dbReference type="Google" id="ProtNLM"/>
    </source>
</evidence>
<dbReference type="AlphaFoldDB" id="A0A0D9XJC2"/>
<dbReference type="Pfam" id="PF18052">
    <property type="entry name" value="Rx_N"/>
    <property type="match status" value="1"/>
</dbReference>
<reference evidence="11" key="2">
    <citation type="submission" date="2013-12" db="EMBL/GenBank/DDBJ databases">
        <authorList>
            <person name="Yu Y."/>
            <person name="Lee S."/>
            <person name="de Baynast K."/>
            <person name="Wissotski M."/>
            <person name="Liu L."/>
            <person name="Talag J."/>
            <person name="Goicoechea J."/>
            <person name="Angelova A."/>
            <person name="Jetty R."/>
            <person name="Kudrna D."/>
            <person name="Golser W."/>
            <person name="Rivera L."/>
            <person name="Zhang J."/>
            <person name="Wing R."/>
        </authorList>
    </citation>
    <scope>NUCLEOTIDE SEQUENCE</scope>
</reference>
<proteinExistence type="inferred from homology"/>
<dbReference type="InterPro" id="IPR032675">
    <property type="entry name" value="LRR_dom_sf"/>
</dbReference>
<evidence type="ECO:0000256" key="2">
    <source>
        <dbReference type="ARBA" id="ARBA00022614"/>
    </source>
</evidence>
<name>A0A0D9XJC2_9ORYZ</name>
<keyword evidence="4" id="KW-0547">Nucleotide-binding</keyword>
<dbReference type="EnsemblPlants" id="LPERR10G06220.1">
    <property type="protein sequence ID" value="LPERR10G06220.1"/>
    <property type="gene ID" value="LPERR10G06220"/>
</dbReference>
<dbReference type="InterPro" id="IPR058922">
    <property type="entry name" value="WHD_DRP"/>
</dbReference>
<dbReference type="InterPro" id="IPR002182">
    <property type="entry name" value="NB-ARC"/>
</dbReference>
<dbReference type="Gene3D" id="1.10.10.10">
    <property type="entry name" value="Winged helix-like DNA-binding domain superfamily/Winged helix DNA-binding domain"/>
    <property type="match status" value="1"/>
</dbReference>
<dbReference type="Gene3D" id="1.20.5.4130">
    <property type="match status" value="1"/>
</dbReference>
<dbReference type="Gene3D" id="3.40.50.300">
    <property type="entry name" value="P-loop containing nucleotide triphosphate hydrolases"/>
    <property type="match status" value="1"/>
</dbReference>
<protein>
    <recommendedName>
        <fullName evidence="12">NB-ARC domain-containing protein</fullName>
    </recommendedName>
</protein>
<dbReference type="InterPro" id="IPR027417">
    <property type="entry name" value="P-loop_NTPase"/>
</dbReference>
<dbReference type="SUPFAM" id="SSF52047">
    <property type="entry name" value="RNI-like"/>
    <property type="match status" value="1"/>
</dbReference>
<dbReference type="InterPro" id="IPR038005">
    <property type="entry name" value="RX-like_CC"/>
</dbReference>
<dbReference type="HOGENOM" id="CLU_000837_8_6_1"/>
<feature type="domain" description="NB-ARC" evidence="6">
    <location>
        <begin position="176"/>
        <end position="236"/>
    </location>
</feature>
<dbReference type="PRINTS" id="PR00364">
    <property type="entry name" value="DISEASERSIST"/>
</dbReference>
<dbReference type="STRING" id="77586.A0A0D9XJC2"/>
<dbReference type="GO" id="GO:0043531">
    <property type="term" value="F:ADP binding"/>
    <property type="evidence" value="ECO:0007669"/>
    <property type="project" value="InterPro"/>
</dbReference>
<feature type="domain" description="Disease resistance protein winged helix" evidence="8">
    <location>
        <begin position="377"/>
        <end position="452"/>
    </location>
</feature>
<accession>A0A0D9XJC2</accession>
<evidence type="ECO:0000256" key="4">
    <source>
        <dbReference type="ARBA" id="ARBA00022741"/>
    </source>
</evidence>
<dbReference type="Pfam" id="PF00931">
    <property type="entry name" value="NB-ARC"/>
    <property type="match status" value="2"/>
</dbReference>
<evidence type="ECO:0000259" key="7">
    <source>
        <dbReference type="Pfam" id="PF18052"/>
    </source>
</evidence>
<dbReference type="PANTHER" id="PTHR23155">
    <property type="entry name" value="DISEASE RESISTANCE PROTEIN RP"/>
    <property type="match status" value="1"/>
</dbReference>
<dbReference type="InterPro" id="IPR041118">
    <property type="entry name" value="Rx_N"/>
</dbReference>
<evidence type="ECO:0000256" key="1">
    <source>
        <dbReference type="ARBA" id="ARBA00008894"/>
    </source>
</evidence>
<dbReference type="eggNOG" id="KOG4658">
    <property type="taxonomic scope" value="Eukaryota"/>
</dbReference>
<dbReference type="Gramene" id="LPERR10G06220.1">
    <property type="protein sequence ID" value="LPERR10G06220.1"/>
    <property type="gene ID" value="LPERR10G06220"/>
</dbReference>
<keyword evidence="11" id="KW-1185">Reference proteome</keyword>
<dbReference type="GO" id="GO:0009626">
    <property type="term" value="P:plant-type hypersensitive response"/>
    <property type="evidence" value="ECO:0007669"/>
    <property type="project" value="UniProtKB-ARBA"/>
</dbReference>
<sequence length="759" mass="85696">MEMILDALASSLGEQLVKMVNDEASMLLGASKEVEKLSETLSSLKMFLADAERRHITDVTKEDEYVHEWVRKLKDAIYDGTDIVDDVHLKVEKRRTSMGSCSSSESLFWCLQDPLFTHRIGSRVKELNQRMDGLFSKQAELLKFSITSGNSHSGSNPRRTAPGIIHEDVVGDKIEQDKQKLVDILINRDNDDEDDVGVLVVAILGVGGIGKTTLAKEIFNDQAIHDTFDSKIWLSHPRLQVPVTKACAPGTRVLVTTRNEDVALAMKAAHSHHVAKLELPDSWTLLQKQVALNISEIEIVQECGMKIAEKCDGLPLAIKVIGGVLCKKNTTKNTWEEVLRNQIWSKTGLPGELNKAIYLSYEDLNPNLKQCFAYYSLFPKDEIIGIEEIVSMWIAEGFIGKDGLSTESGINSTMSVGLDYYKDLIKRNLLEPQDDYYNQEHCIMHDVVRSFAQYVASDEALVLRDTQNNAILSSSKFRRLSIAGKQIDWSYLRNQHCLRTLLLFGNMKLKPSDSLRILPCLRTIHIRNFKISILQDSLCKLKHLRYLELSIDETKIRAIPRGFSRLVNLDLLWGFPVHTVVKAAKHYCTLEDVGPLSQLRKLKLKGLENVPSRSMAVLAKLETKSRLTCLELWGTSDETKGAIVAVEQEQIKVVFDQFCPPKCLEELTIGGYYGDVLPDWIKMPDAAIFQDLRRLNLQKLACCIQLPDGLGQLPNLDFLVVNHAPCIKKIGHHLFFEQGQRNMDIKRSSRHDAFPKLHV</sequence>